<name>A0ABR2IRK8_9PEZI</name>
<dbReference type="PRINTS" id="PR00081">
    <property type="entry name" value="GDHRDH"/>
</dbReference>
<dbReference type="Pfam" id="PF00106">
    <property type="entry name" value="adh_short"/>
    <property type="match status" value="1"/>
</dbReference>
<gene>
    <name evidence="3" type="ORF">PGQ11_006065</name>
</gene>
<evidence type="ECO:0000313" key="4">
    <source>
        <dbReference type="Proteomes" id="UP001390339"/>
    </source>
</evidence>
<keyword evidence="4" id="KW-1185">Reference proteome</keyword>
<dbReference type="CDD" id="cd05233">
    <property type="entry name" value="SDR_c"/>
    <property type="match status" value="1"/>
</dbReference>
<dbReference type="Proteomes" id="UP001390339">
    <property type="component" value="Unassembled WGS sequence"/>
</dbReference>
<dbReference type="EMBL" id="JAPCWZ010000004">
    <property type="protein sequence ID" value="KAK8867487.1"/>
    <property type="molecule type" value="Genomic_DNA"/>
</dbReference>
<dbReference type="PANTHER" id="PTHR42901">
    <property type="entry name" value="ALCOHOL DEHYDROGENASE"/>
    <property type="match status" value="1"/>
</dbReference>
<comment type="caution">
    <text evidence="3">The sequence shown here is derived from an EMBL/GenBank/DDBJ whole genome shotgun (WGS) entry which is preliminary data.</text>
</comment>
<proteinExistence type="inferred from homology"/>
<dbReference type="SUPFAM" id="SSF51735">
    <property type="entry name" value="NAD(P)-binding Rossmann-fold domains"/>
    <property type="match status" value="1"/>
</dbReference>
<evidence type="ECO:0000256" key="2">
    <source>
        <dbReference type="ARBA" id="ARBA00023002"/>
    </source>
</evidence>
<keyword evidence="2" id="KW-0560">Oxidoreductase</keyword>
<dbReference type="InterPro" id="IPR002347">
    <property type="entry name" value="SDR_fam"/>
</dbReference>
<comment type="similarity">
    <text evidence="1">Belongs to the short-chain dehydrogenases/reductases (SDR) family.</text>
</comment>
<evidence type="ECO:0000313" key="3">
    <source>
        <dbReference type="EMBL" id="KAK8867487.1"/>
    </source>
</evidence>
<dbReference type="InterPro" id="IPR036291">
    <property type="entry name" value="NAD(P)-bd_dom_sf"/>
</dbReference>
<dbReference type="PANTHER" id="PTHR42901:SF1">
    <property type="entry name" value="ALCOHOL DEHYDROGENASE"/>
    <property type="match status" value="1"/>
</dbReference>
<dbReference type="Gene3D" id="3.40.50.720">
    <property type="entry name" value="NAD(P)-binding Rossmann-like Domain"/>
    <property type="match status" value="1"/>
</dbReference>
<protein>
    <submittedName>
        <fullName evidence="3">Short chain dehydrogenase</fullName>
    </submittedName>
</protein>
<evidence type="ECO:0000256" key="1">
    <source>
        <dbReference type="ARBA" id="ARBA00006484"/>
    </source>
</evidence>
<reference evidence="3 4" key="1">
    <citation type="journal article" date="2024" name="IMA Fungus">
        <title>Apiospora arundinis, a panoply of carbohydrate-active enzymes and secondary metabolites.</title>
        <authorList>
            <person name="Sorensen T."/>
            <person name="Petersen C."/>
            <person name="Muurmann A.T."/>
            <person name="Christiansen J.V."/>
            <person name="Brundto M.L."/>
            <person name="Overgaard C.K."/>
            <person name="Boysen A.T."/>
            <person name="Wollenberg R.D."/>
            <person name="Larsen T.O."/>
            <person name="Sorensen J.L."/>
            <person name="Nielsen K.L."/>
            <person name="Sondergaard T.E."/>
        </authorList>
    </citation>
    <scope>NUCLEOTIDE SEQUENCE [LARGE SCALE GENOMIC DNA]</scope>
    <source>
        <strain evidence="3 4">AAU 773</strain>
    </source>
</reference>
<organism evidence="3 4">
    <name type="scientific">Apiospora arundinis</name>
    <dbReference type="NCBI Taxonomy" id="335852"/>
    <lineage>
        <taxon>Eukaryota</taxon>
        <taxon>Fungi</taxon>
        <taxon>Dikarya</taxon>
        <taxon>Ascomycota</taxon>
        <taxon>Pezizomycotina</taxon>
        <taxon>Sordariomycetes</taxon>
        <taxon>Xylariomycetidae</taxon>
        <taxon>Amphisphaeriales</taxon>
        <taxon>Apiosporaceae</taxon>
        <taxon>Apiospora</taxon>
    </lineage>
</organism>
<sequence>MQPPFPSPTPTWHNDIYPDIEYTAGGVSHEGETVIVTGAGSGIGRETAIAFATAGAKQLVLMGRTLATLEETASLVSKARDGVQVSVLEVDVSNEAAVADAVAKISTWNVVVHGAGYITSPVPASQSNIDEYWKCYETNVKSTILLAKYLLPKASSERNASFLTMTAGGIQFPTEMLVGNSAYLVSKLALAKTTEFLAVENPGVFFASVHPGAVDTKIFRGSGATPDMMPMDTPKLAAGFMLWITKPEAKFLSGKTVWANWDVTELKAMKETITTTNKLNIGLAGWPFTA</sequence>
<accession>A0ABR2IRK8</accession>